<name>A0A8S5LLJ9_9CAUD</name>
<proteinExistence type="predicted"/>
<sequence>MLYPTKAKIKGSSGHKHERTLQFFYIFPAIYSTYTSSARKKSSRIFLTRACADYSNTIFPGKYVYIYNSVARRKAAMVALLARDGSNRLWAYLA</sequence>
<evidence type="ECO:0000313" key="1">
    <source>
        <dbReference type="EMBL" id="DAD70727.1"/>
    </source>
</evidence>
<dbReference type="EMBL" id="BK015870">
    <property type="protein sequence ID" value="DAD70727.1"/>
    <property type="molecule type" value="Genomic_DNA"/>
</dbReference>
<organism evidence="1">
    <name type="scientific">Siphoviridae sp. ctKcB20</name>
    <dbReference type="NCBI Taxonomy" id="2827568"/>
    <lineage>
        <taxon>Viruses</taxon>
        <taxon>Duplodnaviria</taxon>
        <taxon>Heunggongvirae</taxon>
        <taxon>Uroviricota</taxon>
        <taxon>Caudoviricetes</taxon>
    </lineage>
</organism>
<protein>
    <submittedName>
        <fullName evidence="1">Uncharacterized protein</fullName>
    </submittedName>
</protein>
<reference evidence="1" key="1">
    <citation type="journal article" date="2021" name="Proc. Natl. Acad. Sci. U.S.A.">
        <title>A Catalog of Tens of Thousands of Viruses from Human Metagenomes Reveals Hidden Associations with Chronic Diseases.</title>
        <authorList>
            <person name="Tisza M.J."/>
            <person name="Buck C.B."/>
        </authorList>
    </citation>
    <scope>NUCLEOTIDE SEQUENCE</scope>
    <source>
        <strain evidence="1">CtKcB20</strain>
    </source>
</reference>
<accession>A0A8S5LLJ9</accession>